<reference evidence="1" key="1">
    <citation type="submission" date="2022-06" db="EMBL/GenBank/DDBJ databases">
        <title>Lutimaribacter sp. EGI FJ00013, a novel bacterium isolated from a salt lake sediment enrichment.</title>
        <authorList>
            <person name="Gao L."/>
            <person name="Fang B.-Z."/>
            <person name="Li W.-J."/>
        </authorList>
    </citation>
    <scope>NUCLEOTIDE SEQUENCE</scope>
    <source>
        <strain evidence="1">EGI FJ00013</strain>
    </source>
</reference>
<keyword evidence="2" id="KW-1185">Reference proteome</keyword>
<gene>
    <name evidence="1" type="ORF">M8744_16500</name>
</gene>
<dbReference type="Proteomes" id="UP001203036">
    <property type="component" value="Unassembled WGS sequence"/>
</dbReference>
<evidence type="ECO:0000313" key="2">
    <source>
        <dbReference type="Proteomes" id="UP001203036"/>
    </source>
</evidence>
<sequence length="554" mass="62191">MNAEATPAKRYLLLLCACMVAMLAITAPLAAQDNPELWYETEAINPGLDAPPSEMDRSSPRVALRSFLELAETGDFETAMHFLNLSKLPEEEQKSRGHDLAAKLASTIDRKLLIDWADIPPEADARSPDSTTDQQHSEPRRDFLLEELEVAGDTYAIRLGRYAEKTPEGEAHVPVWLISTDTVANIDMLHDAFGPTALESHIPRSLKGEFGGLQLWEWIALPLLISVVILVGFLTSWLVGLGRYMSSDRIQHRVFERAALPLSLVTASVTAKWLLGFAVSFSGQATMIIGLALVMLAVVGFCLAALRSIDALLDHLTRRHLGNAYDTPSSSEREFYTSMYALRRVVLVATVGFSIVFVLMQFNLFADIGVTLLASAGVLTVILGIAGQATLGNMVASLQIAIAKPVRIGDSIHYEGDWCIVEAIFFTFIRLRTWDERRIIVPVKYFLSYPFRNWSVINERMICTIQMVLDPMADVDVLRKKFVALGKADPEVIEHDQLFAYLTGHSSNGLTIEFYAMAPNPWKAWTIEMRLREELVNFVRREHPEWWWRERINL</sequence>
<dbReference type="EMBL" id="JAMQGO010000016">
    <property type="protein sequence ID" value="MCM2563749.1"/>
    <property type="molecule type" value="Genomic_DNA"/>
</dbReference>
<proteinExistence type="predicted"/>
<protein>
    <submittedName>
        <fullName evidence="1">Mechanosensitive ion channel family protein</fullName>
    </submittedName>
</protein>
<organism evidence="1 2">
    <name type="scientific">Lutimaribacter degradans</name>
    <dbReference type="NCBI Taxonomy" id="2945989"/>
    <lineage>
        <taxon>Bacteria</taxon>
        <taxon>Pseudomonadati</taxon>
        <taxon>Pseudomonadota</taxon>
        <taxon>Alphaproteobacteria</taxon>
        <taxon>Rhodobacterales</taxon>
        <taxon>Roseobacteraceae</taxon>
        <taxon>Lutimaribacter</taxon>
    </lineage>
</organism>
<comment type="caution">
    <text evidence="1">The sequence shown here is derived from an EMBL/GenBank/DDBJ whole genome shotgun (WGS) entry which is preliminary data.</text>
</comment>
<name>A0ACC5ZZG7_9RHOB</name>
<evidence type="ECO:0000313" key="1">
    <source>
        <dbReference type="EMBL" id="MCM2563749.1"/>
    </source>
</evidence>
<accession>A0ACC5ZZG7</accession>